<sequence length="634" mass="72607">MHQQCINTLDFGRQAAPGLSSSPQLPAITPEDTNHAAIARCHESSASNIAGIDRHLELSGIFLPSPLPAQSLVVAHPPSSVDAAVPTRPWLVFNSTLNPRPQPTARDSLDALASRQALGVLCPYVLIFNLLLLERIDPLLHRQPSQRQPLITRSCSNRPPSLIEDTSATWRASTISISKPFGLPSLPLEMHRIILELVHPTKMRKCFDMGGYYYQLALVCRTWKKEVERTLYQDAFVHDGNLMLFCRTIRDRPDLAPLVERLVVYSAAPEPATQDDKNAVARMFRTLVNLKDLEILESRFHSGNLQEKWIINHDDYWVLDDCTFQLVSFTTHWGWRTQLVDFLSRQRYLREFIHRGGTEPTEFPIPIPDTTLAHCNILYGEPRILFGMDSPYRNLTHLRVNFAEMSAREEFDGAECIKFLGKNLISLHIARRIFEDDYAATSRMVSIFAPKTPNLLYFAVYENIDYSRRENALLMEHISKHMRKLQCFIWSPLCQMCLVEGDFDSESDVEGDGWSIYSDESDDEGDLKSPDKISRYADAFLRACPSLKLFVSCRMGKTLGFERNPKPGPDRPMALRKHNMLLCDETSDFYRYIDPDAPLDFILYDIVREPRFSPEQDPHSRLPPRPRLDWSKMA</sequence>
<evidence type="ECO:0000313" key="2">
    <source>
        <dbReference type="EMBL" id="THH14097.1"/>
    </source>
</evidence>
<dbReference type="OrthoDB" id="3232239at2759"/>
<feature type="region of interest" description="Disordered" evidence="1">
    <location>
        <begin position="613"/>
        <end position="634"/>
    </location>
</feature>
<dbReference type="AlphaFoldDB" id="A0A4S4LQB4"/>
<keyword evidence="3" id="KW-1185">Reference proteome</keyword>
<protein>
    <submittedName>
        <fullName evidence="2">Uncharacterized protein</fullName>
    </submittedName>
</protein>
<gene>
    <name evidence="2" type="ORF">EW146_g6192</name>
</gene>
<feature type="region of interest" description="Disordered" evidence="1">
    <location>
        <begin position="506"/>
        <end position="529"/>
    </location>
</feature>
<comment type="caution">
    <text evidence="2">The sequence shown here is derived from an EMBL/GenBank/DDBJ whole genome shotgun (WGS) entry which is preliminary data.</text>
</comment>
<evidence type="ECO:0000256" key="1">
    <source>
        <dbReference type="SAM" id="MobiDB-lite"/>
    </source>
</evidence>
<dbReference type="EMBL" id="SGPL01000303">
    <property type="protein sequence ID" value="THH14097.1"/>
    <property type="molecule type" value="Genomic_DNA"/>
</dbReference>
<reference evidence="2 3" key="1">
    <citation type="submission" date="2019-02" db="EMBL/GenBank/DDBJ databases">
        <title>Genome sequencing of the rare red list fungi Bondarzewia mesenterica.</title>
        <authorList>
            <person name="Buettner E."/>
            <person name="Kellner H."/>
        </authorList>
    </citation>
    <scope>NUCLEOTIDE SEQUENCE [LARGE SCALE GENOMIC DNA]</scope>
    <source>
        <strain evidence="2 3">DSM 108281</strain>
    </source>
</reference>
<accession>A0A4S4LQB4</accession>
<proteinExistence type="predicted"/>
<organism evidence="2 3">
    <name type="scientific">Bondarzewia mesenterica</name>
    <dbReference type="NCBI Taxonomy" id="1095465"/>
    <lineage>
        <taxon>Eukaryota</taxon>
        <taxon>Fungi</taxon>
        <taxon>Dikarya</taxon>
        <taxon>Basidiomycota</taxon>
        <taxon>Agaricomycotina</taxon>
        <taxon>Agaricomycetes</taxon>
        <taxon>Russulales</taxon>
        <taxon>Bondarzewiaceae</taxon>
        <taxon>Bondarzewia</taxon>
    </lineage>
</organism>
<name>A0A4S4LQB4_9AGAM</name>
<dbReference type="Proteomes" id="UP000310158">
    <property type="component" value="Unassembled WGS sequence"/>
</dbReference>
<evidence type="ECO:0000313" key="3">
    <source>
        <dbReference type="Proteomes" id="UP000310158"/>
    </source>
</evidence>